<feature type="transmembrane region" description="Helical" evidence="1">
    <location>
        <begin position="6"/>
        <end position="26"/>
    </location>
</feature>
<dbReference type="Proteomes" id="UP000011778">
    <property type="component" value="Unassembled WGS sequence"/>
</dbReference>
<sequence length="56" mass="6672">MRKSFFVVLGIIFTSILLGFFVWKILTRKTDSVYRNFSKSNWEDVILEVLSKKIRT</sequence>
<keyword evidence="1" id="KW-0812">Transmembrane</keyword>
<dbReference type="AlphaFoldDB" id="M3G7X1"/>
<name>M3G7X1_LEPIT</name>
<comment type="caution">
    <text evidence="2">The sequence shown here is derived from an EMBL/GenBank/DDBJ whole genome shotgun (WGS) entry which is preliminary data.</text>
</comment>
<gene>
    <name evidence="2" type="ORF">LEP1GSC150_2169</name>
</gene>
<proteinExistence type="predicted"/>
<protein>
    <submittedName>
        <fullName evidence="2">Uncharacterized protein</fullName>
    </submittedName>
</protein>
<organism evidence="2 3">
    <name type="scientific">Leptospira interrogans serovar Copenhageni str. LT2050</name>
    <dbReference type="NCBI Taxonomy" id="1001598"/>
    <lineage>
        <taxon>Bacteria</taxon>
        <taxon>Pseudomonadati</taxon>
        <taxon>Spirochaetota</taxon>
        <taxon>Spirochaetia</taxon>
        <taxon>Leptospirales</taxon>
        <taxon>Leptospiraceae</taxon>
        <taxon>Leptospira</taxon>
    </lineage>
</organism>
<keyword evidence="1" id="KW-0472">Membrane</keyword>
<evidence type="ECO:0000313" key="2">
    <source>
        <dbReference type="EMBL" id="EMG21405.1"/>
    </source>
</evidence>
<accession>M3G7X1</accession>
<evidence type="ECO:0000313" key="3">
    <source>
        <dbReference type="Proteomes" id="UP000011778"/>
    </source>
</evidence>
<evidence type="ECO:0000256" key="1">
    <source>
        <dbReference type="SAM" id="Phobius"/>
    </source>
</evidence>
<dbReference type="EMBL" id="AFMD02000315">
    <property type="protein sequence ID" value="EMG21405.1"/>
    <property type="molecule type" value="Genomic_DNA"/>
</dbReference>
<keyword evidence="1" id="KW-1133">Transmembrane helix</keyword>
<reference evidence="2 3" key="1">
    <citation type="submission" date="2013-02" db="EMBL/GenBank/DDBJ databases">
        <authorList>
            <person name="Harkins D.M."/>
            <person name="Durkin A.S."/>
            <person name="Brinkac L.M."/>
            <person name="Haft D.H."/>
            <person name="Selengut J.D."/>
            <person name="Sanka R."/>
            <person name="DePew J."/>
            <person name="Purushe J."/>
            <person name="Tulsiani S.M."/>
            <person name="Graham G.C."/>
            <person name="Burns M.-A."/>
            <person name="Dohnt M.F."/>
            <person name="Smythe L.D."/>
            <person name="McKay D.B."/>
            <person name="Craig S.B."/>
            <person name="Vinetz J.M."/>
            <person name="Sutton G.G."/>
            <person name="Nierman W.C."/>
            <person name="Fouts D.E."/>
        </authorList>
    </citation>
    <scope>NUCLEOTIDE SEQUENCE [LARGE SCALE GENOMIC DNA]</scope>
    <source>
        <strain evidence="2 3">LT2050</strain>
    </source>
</reference>